<proteinExistence type="predicted"/>
<feature type="transmembrane region" description="Helical" evidence="1">
    <location>
        <begin position="148"/>
        <end position="168"/>
    </location>
</feature>
<sequence length="554" mass="60091">MIDSGALAAAQDGCLFIAAALVYLAVVLRRQLATTPTSERAALAGVVALGAALRLGLSPIAPMEAWPYGRTSDLGRWVEGSRSLAELGWRFYITDVFFATNTLIAILTPLAVYAHARYLAQDRRVALFAAALLALLPNHLRFSRSEVSFIPLVAMSSLCFTLAHAAIVEPSRALRRASLAALPILAIVTFGSRPLAVVLAPMIAAAAWYLEAEAPRRRRLAVIGLVGAAAAWDFVFHLLGRWGAQVQAGLRLDTLIDALLCLFTYYNTLLHPVVTPVGFVALAIVGAVALQQRGDRPRLFLLVGWLLAYYLTLGFAIAPVTAMQARYHLHLVEPFVLLAAFGLAALWELRRRVGVAAAAYAAAVPLLHAGYIRDVDFTQMREFAFLERVRAALPEGCTVLEFVGPTGAGIERDATSRVGRMGTWRAGGRTGHRWRVVLTGDDEAGASAVRPEALATIAEPPACLALYEGMACWTEKPLEASLAPACAELRKKLRLTPIVAEEAPLRVYNDAWQRGIVDPYDWVDKNGRIQKPTVDRVTFTLYRVEGLRAAGPAR</sequence>
<evidence type="ECO:0000313" key="2">
    <source>
        <dbReference type="EMBL" id="AYM54413.1"/>
    </source>
</evidence>
<feature type="transmembrane region" description="Helical" evidence="1">
    <location>
        <begin position="220"/>
        <end position="238"/>
    </location>
</feature>
<feature type="transmembrane region" description="Helical" evidence="1">
    <location>
        <begin position="6"/>
        <end position="28"/>
    </location>
</feature>
<evidence type="ECO:0008006" key="3">
    <source>
        <dbReference type="Google" id="ProtNLM"/>
    </source>
</evidence>
<feature type="transmembrane region" description="Helical" evidence="1">
    <location>
        <begin position="353"/>
        <end position="372"/>
    </location>
</feature>
<name>A0A3S7V089_9BACT</name>
<protein>
    <recommendedName>
        <fullName evidence="3">Glycosyltransferase RgtA/B/C/D-like domain-containing protein</fullName>
    </recommendedName>
</protein>
<organism evidence="2">
    <name type="scientific">Phaselicystis flava</name>
    <dbReference type="NCBI Taxonomy" id="525924"/>
    <lineage>
        <taxon>Bacteria</taxon>
        <taxon>Pseudomonadati</taxon>
        <taxon>Myxococcota</taxon>
        <taxon>Polyangia</taxon>
        <taxon>Polyangiales</taxon>
        <taxon>Phaselicystidaceae</taxon>
        <taxon>Phaselicystis</taxon>
    </lineage>
</organism>
<keyword evidence="1" id="KW-1133">Transmembrane helix</keyword>
<reference evidence="2" key="1">
    <citation type="journal article" date="2018" name="J. Ind. Microbiol. Biotechnol.">
        <title>Genome mining reveals uncommon alkylpyrones as type III PKS products from myxobacteria.</title>
        <authorList>
            <person name="Hug J.J."/>
            <person name="Panter F."/>
            <person name="Krug D."/>
            <person name="Muller R."/>
        </authorList>
    </citation>
    <scope>NUCLEOTIDE SEQUENCE</scope>
    <source>
        <strain evidence="2">MSr9315</strain>
    </source>
</reference>
<feature type="transmembrane region" description="Helical" evidence="1">
    <location>
        <begin position="273"/>
        <end position="290"/>
    </location>
</feature>
<accession>A0A3S7V089</accession>
<keyword evidence="1" id="KW-0472">Membrane</keyword>
<feature type="transmembrane region" description="Helical" evidence="1">
    <location>
        <begin position="327"/>
        <end position="346"/>
    </location>
</feature>
<feature type="transmembrane region" description="Helical" evidence="1">
    <location>
        <begin position="180"/>
        <end position="208"/>
    </location>
</feature>
<evidence type="ECO:0000256" key="1">
    <source>
        <dbReference type="SAM" id="Phobius"/>
    </source>
</evidence>
<keyword evidence="1" id="KW-0812">Transmembrane</keyword>
<dbReference type="EMBL" id="MH908922">
    <property type="protein sequence ID" value="AYM54413.1"/>
    <property type="molecule type" value="Genomic_DNA"/>
</dbReference>
<dbReference type="AlphaFoldDB" id="A0A3S7V089"/>
<feature type="transmembrane region" description="Helical" evidence="1">
    <location>
        <begin position="40"/>
        <end position="61"/>
    </location>
</feature>
<feature type="transmembrane region" description="Helical" evidence="1">
    <location>
        <begin position="91"/>
        <end position="113"/>
    </location>
</feature>
<feature type="transmembrane region" description="Helical" evidence="1">
    <location>
        <begin position="299"/>
        <end position="321"/>
    </location>
</feature>